<dbReference type="AlphaFoldDB" id="A0A2C8F6W4"/>
<dbReference type="Pfam" id="PF13432">
    <property type="entry name" value="TPR_16"/>
    <property type="match status" value="1"/>
</dbReference>
<feature type="region of interest" description="Disordered" evidence="2">
    <location>
        <begin position="109"/>
        <end position="164"/>
    </location>
</feature>
<dbReference type="HAMAP" id="MF_02066">
    <property type="entry name" value="CpoB"/>
    <property type="match status" value="1"/>
</dbReference>
<dbReference type="NCBIfam" id="TIGR02795">
    <property type="entry name" value="tol_pal_ybgF"/>
    <property type="match status" value="1"/>
</dbReference>
<evidence type="ECO:0000256" key="2">
    <source>
        <dbReference type="SAM" id="MobiDB-lite"/>
    </source>
</evidence>
<dbReference type="InterPro" id="IPR034706">
    <property type="entry name" value="CpoB"/>
</dbReference>
<dbReference type="PROSITE" id="PS51257">
    <property type="entry name" value="PROKAR_LIPOPROTEIN"/>
    <property type="match status" value="1"/>
</dbReference>
<evidence type="ECO:0000313" key="5">
    <source>
        <dbReference type="Proteomes" id="UP000219215"/>
    </source>
</evidence>
<dbReference type="KEGG" id="pprf:DPRO_0982"/>
<dbReference type="OrthoDB" id="9781271at2"/>
<feature type="signal peptide" evidence="3">
    <location>
        <begin position="1"/>
        <end position="23"/>
    </location>
</feature>
<dbReference type="SUPFAM" id="SSF48452">
    <property type="entry name" value="TPR-like"/>
    <property type="match status" value="1"/>
</dbReference>
<gene>
    <name evidence="4" type="primary">cpoB</name>
    <name evidence="4" type="ORF">DPRO_0982</name>
</gene>
<accession>A0A2C8F6W4</accession>
<keyword evidence="5" id="KW-1185">Reference proteome</keyword>
<evidence type="ECO:0000256" key="1">
    <source>
        <dbReference type="PROSITE-ProRule" id="PRU00339"/>
    </source>
</evidence>
<proteinExistence type="inferred from homology"/>
<feature type="chain" id="PRO_5039937065" evidence="3">
    <location>
        <begin position="24"/>
        <end position="285"/>
    </location>
</feature>
<keyword evidence="1" id="KW-0802">TPR repeat</keyword>
<dbReference type="GO" id="GO:0051301">
    <property type="term" value="P:cell division"/>
    <property type="evidence" value="ECO:0007669"/>
    <property type="project" value="UniProtKB-KW"/>
</dbReference>
<dbReference type="InterPro" id="IPR011990">
    <property type="entry name" value="TPR-like_helical_dom_sf"/>
</dbReference>
<name>A0A2C8F6W4_9BACT</name>
<dbReference type="EMBL" id="LT907975">
    <property type="protein sequence ID" value="SOB57869.1"/>
    <property type="molecule type" value="Genomic_DNA"/>
</dbReference>
<reference evidence="5" key="1">
    <citation type="submission" date="2017-09" db="EMBL/GenBank/DDBJ databases">
        <authorList>
            <person name="Regsiter A."/>
            <person name="William W."/>
        </authorList>
    </citation>
    <scope>NUCLEOTIDE SEQUENCE [LARGE SCALE GENOMIC DNA]</scope>
    <source>
        <strain evidence="5">500-1</strain>
    </source>
</reference>
<feature type="repeat" description="TPR" evidence="1">
    <location>
        <begin position="200"/>
        <end position="233"/>
    </location>
</feature>
<dbReference type="InterPro" id="IPR019734">
    <property type="entry name" value="TPR_rpt"/>
</dbReference>
<protein>
    <submittedName>
        <fullName evidence="4">Cell division coordinator CpoB</fullName>
    </submittedName>
</protein>
<dbReference type="InterPro" id="IPR014162">
    <property type="entry name" value="CpoB_C"/>
</dbReference>
<dbReference type="Proteomes" id="UP000219215">
    <property type="component" value="Chromosome DPRO"/>
</dbReference>
<dbReference type="SMART" id="SM00028">
    <property type="entry name" value="TPR"/>
    <property type="match status" value="3"/>
</dbReference>
<sequence>MHYLKFVLLALSCSLLTACGAMKQNAATTTASTEWRIQSLEESFLNMKEEQRRQADANADSLAEIEAKLLALEEMMGANKVATADPEMANGNTESGWVSDLKPEEGAWVEGDKVQADEPVAQSSEEKPWDEVPGPPPVIPEPKVVERTKPKDAPAPTPKKAGPSASYEAALALYNNDDFDKARSSFDSFVKKYPNSDLVPNALYWSGETYYSQKQYPQAILAFKEVTGRYPKHSKAAAALLKIGMSYDRVGDPNNAVFYLRALVEDFPKSNPAALARKELKRLGG</sequence>
<keyword evidence="4" id="KW-0132">Cell division</keyword>
<evidence type="ECO:0000256" key="3">
    <source>
        <dbReference type="SAM" id="SignalP"/>
    </source>
</evidence>
<organism evidence="4 5">
    <name type="scientific">Pseudodesulfovibrio profundus</name>
    <dbReference type="NCBI Taxonomy" id="57320"/>
    <lineage>
        <taxon>Bacteria</taxon>
        <taxon>Pseudomonadati</taxon>
        <taxon>Thermodesulfobacteriota</taxon>
        <taxon>Desulfovibrionia</taxon>
        <taxon>Desulfovibrionales</taxon>
        <taxon>Desulfovibrionaceae</taxon>
    </lineage>
</organism>
<dbReference type="Gene3D" id="1.25.40.10">
    <property type="entry name" value="Tetratricopeptide repeat domain"/>
    <property type="match status" value="1"/>
</dbReference>
<keyword evidence="3" id="KW-0732">Signal</keyword>
<evidence type="ECO:0000313" key="4">
    <source>
        <dbReference type="EMBL" id="SOB57869.1"/>
    </source>
</evidence>
<dbReference type="PROSITE" id="PS50005">
    <property type="entry name" value="TPR"/>
    <property type="match status" value="1"/>
</dbReference>
<feature type="compositionally biased region" description="Basic and acidic residues" evidence="2">
    <location>
        <begin position="143"/>
        <end position="152"/>
    </location>
</feature>
<keyword evidence="4" id="KW-0131">Cell cycle</keyword>
<dbReference type="Pfam" id="PF13174">
    <property type="entry name" value="TPR_6"/>
    <property type="match status" value="1"/>
</dbReference>